<proteinExistence type="predicted"/>
<comment type="subcellular location">
    <subcellularLocation>
        <location evidence="1">Cell membrane</location>
        <topology evidence="1">Multi-pass membrane protein</topology>
    </subcellularLocation>
</comment>
<keyword evidence="4 6" id="KW-1133">Transmembrane helix</keyword>
<dbReference type="AlphaFoldDB" id="A0A0D9AHF5"/>
<evidence type="ECO:0000313" key="8">
    <source>
        <dbReference type="Proteomes" id="UP000032487"/>
    </source>
</evidence>
<evidence type="ECO:0000256" key="4">
    <source>
        <dbReference type="ARBA" id="ARBA00022989"/>
    </source>
</evidence>
<keyword evidence="5 6" id="KW-0472">Membrane</keyword>
<evidence type="ECO:0000256" key="2">
    <source>
        <dbReference type="ARBA" id="ARBA00022475"/>
    </source>
</evidence>
<dbReference type="InterPro" id="IPR005171">
    <property type="entry name" value="Cyt_c_oxidase_su4_prok"/>
</dbReference>
<evidence type="ECO:0000256" key="3">
    <source>
        <dbReference type="ARBA" id="ARBA00022692"/>
    </source>
</evidence>
<keyword evidence="3 6" id="KW-0812">Transmembrane</keyword>
<dbReference type="Pfam" id="PF03626">
    <property type="entry name" value="COX4_pro"/>
    <property type="match status" value="1"/>
</dbReference>
<comment type="caution">
    <text evidence="7">The sequence shown here is derived from an EMBL/GenBank/DDBJ whole genome shotgun (WGS) entry which is preliminary data.</text>
</comment>
<feature type="transmembrane region" description="Helical" evidence="6">
    <location>
        <begin position="31"/>
        <end position="49"/>
    </location>
</feature>
<dbReference type="PATRIC" id="fig|316.101.peg.2494"/>
<evidence type="ECO:0000256" key="5">
    <source>
        <dbReference type="ARBA" id="ARBA00023136"/>
    </source>
</evidence>
<evidence type="ECO:0000256" key="1">
    <source>
        <dbReference type="ARBA" id="ARBA00004651"/>
    </source>
</evidence>
<protein>
    <submittedName>
        <fullName evidence="7">Membrane protein</fullName>
    </submittedName>
</protein>
<gene>
    <name evidence="7" type="ORF">UF78_18050</name>
</gene>
<organism evidence="7 8">
    <name type="scientific">Stutzerimonas stutzeri</name>
    <name type="common">Pseudomonas stutzeri</name>
    <dbReference type="NCBI Taxonomy" id="316"/>
    <lineage>
        <taxon>Bacteria</taxon>
        <taxon>Pseudomonadati</taxon>
        <taxon>Pseudomonadota</taxon>
        <taxon>Gammaproteobacteria</taxon>
        <taxon>Pseudomonadales</taxon>
        <taxon>Pseudomonadaceae</taxon>
        <taxon>Stutzerimonas</taxon>
    </lineage>
</organism>
<dbReference type="RefSeq" id="WP_045163596.1">
    <property type="nucleotide sequence ID" value="NZ_JYHV01000034.1"/>
</dbReference>
<accession>A0A0D9AHF5</accession>
<evidence type="ECO:0000313" key="7">
    <source>
        <dbReference type="EMBL" id="KJH80152.1"/>
    </source>
</evidence>
<dbReference type="Proteomes" id="UP000032487">
    <property type="component" value="Unassembled WGS sequence"/>
</dbReference>
<reference evidence="7 8" key="1">
    <citation type="submission" date="2015-02" db="EMBL/GenBank/DDBJ databases">
        <title>Draft genome sequence of Pseudomonas stutzeri NT0128 isolated from wheat (Triticum turgidum) rhizosphere.</title>
        <authorList>
            <person name="Tovi N."/>
            <person name="Frenk S."/>
            <person name="Hadar Y."/>
            <person name="Minz D."/>
        </authorList>
    </citation>
    <scope>NUCLEOTIDE SEQUENCE [LARGE SCALE GENOMIC DNA]</scope>
    <source>
        <strain evidence="7 8">NT0128</strain>
    </source>
</reference>
<name>A0A0D9AHF5_STUST</name>
<evidence type="ECO:0000256" key="6">
    <source>
        <dbReference type="SAM" id="Phobius"/>
    </source>
</evidence>
<feature type="transmembrane region" description="Helical" evidence="6">
    <location>
        <begin position="61"/>
        <end position="81"/>
    </location>
</feature>
<dbReference type="EMBL" id="JYHV01000034">
    <property type="protein sequence ID" value="KJH80152.1"/>
    <property type="molecule type" value="Genomic_DNA"/>
</dbReference>
<dbReference type="GO" id="GO:0005886">
    <property type="term" value="C:plasma membrane"/>
    <property type="evidence" value="ECO:0007669"/>
    <property type="project" value="UniProtKB-SubCell"/>
</dbReference>
<keyword evidence="2" id="KW-1003">Cell membrane</keyword>
<dbReference type="OrthoDB" id="9181004at2"/>
<sequence length="83" mass="8834">MSASIVLILCWLGLAVLTTLTVLLGSSGSTLLLAAGVLAVALVKAWLISDGFMELRHAPRMWRLLLFCWPLVMAGGILLAISL</sequence>